<dbReference type="AlphaFoldDB" id="A0A0D0CJS4"/>
<accession>A0A0D0CJS4</accession>
<sequence>MNSEEEKTPLLPVEYRVDTHYPTPGSFPPAEALAAFQQQEILRRRSQRRKRILRHIFGFLILFFGFRFILHGFHHFQGYHHGYHEHHPHWGYHDWSNEIGSSEYPIPPEFTVEECADWDDGQHTQSNGHSSVQHTFELPVSSDLLFLVARGPSSMGEVNIVQAEEESDSAAITVITHYDEDGSDLLDLIKLCRVVAREGENGIGIFSVRPPRRHPNRHVYFNVTVSLPKGSGESPLVVSNFTTKMNGIFEHHVADLSDSVFFNSISLRGAIKPIQVKSLKAGTAIMETVHSPIEGNFTVNDSLRLSTANARIDASVNMLNKKSSEDKTNLEMDTVNAHIKASVSLFSVDSEGDNSSSDGLFDIRAHTARGSIDVAFPTAPINSTVFLNADTALGSIDVNMHNTFEGAFDVHSTPLDRTEVVQQEAEDPEGKNRKRNLIFDSVGGGSVRGKVFWGDKAEQRGLIRLKTALSHILLKV</sequence>
<keyword evidence="1" id="KW-0812">Transmembrane</keyword>
<organism evidence="3 4">
    <name type="scientific">Collybiopsis luxurians FD-317 M1</name>
    <dbReference type="NCBI Taxonomy" id="944289"/>
    <lineage>
        <taxon>Eukaryota</taxon>
        <taxon>Fungi</taxon>
        <taxon>Dikarya</taxon>
        <taxon>Basidiomycota</taxon>
        <taxon>Agaricomycotina</taxon>
        <taxon>Agaricomycetes</taxon>
        <taxon>Agaricomycetidae</taxon>
        <taxon>Agaricales</taxon>
        <taxon>Marasmiineae</taxon>
        <taxon>Omphalotaceae</taxon>
        <taxon>Collybiopsis</taxon>
        <taxon>Collybiopsis luxurians</taxon>
    </lineage>
</organism>
<protein>
    <recommendedName>
        <fullName evidence="2">DUF7330 domain-containing protein</fullName>
    </recommendedName>
</protein>
<name>A0A0D0CJS4_9AGAR</name>
<feature type="transmembrane region" description="Helical" evidence="1">
    <location>
        <begin position="52"/>
        <end position="70"/>
    </location>
</feature>
<proteinExistence type="predicted"/>
<reference evidence="3 4" key="1">
    <citation type="submission" date="2014-04" db="EMBL/GenBank/DDBJ databases">
        <title>Evolutionary Origins and Diversification of the Mycorrhizal Mutualists.</title>
        <authorList>
            <consortium name="DOE Joint Genome Institute"/>
            <consortium name="Mycorrhizal Genomics Consortium"/>
            <person name="Kohler A."/>
            <person name="Kuo A."/>
            <person name="Nagy L.G."/>
            <person name="Floudas D."/>
            <person name="Copeland A."/>
            <person name="Barry K.W."/>
            <person name="Cichocki N."/>
            <person name="Veneault-Fourrey C."/>
            <person name="LaButti K."/>
            <person name="Lindquist E.A."/>
            <person name="Lipzen A."/>
            <person name="Lundell T."/>
            <person name="Morin E."/>
            <person name="Murat C."/>
            <person name="Riley R."/>
            <person name="Ohm R."/>
            <person name="Sun H."/>
            <person name="Tunlid A."/>
            <person name="Henrissat B."/>
            <person name="Grigoriev I.V."/>
            <person name="Hibbett D.S."/>
            <person name="Martin F."/>
        </authorList>
    </citation>
    <scope>NUCLEOTIDE SEQUENCE [LARGE SCALE GENOMIC DNA]</scope>
    <source>
        <strain evidence="3 4">FD-317 M1</strain>
    </source>
</reference>
<keyword evidence="1" id="KW-1133">Transmembrane helix</keyword>
<keyword evidence="4" id="KW-1185">Reference proteome</keyword>
<evidence type="ECO:0000313" key="4">
    <source>
        <dbReference type="Proteomes" id="UP000053593"/>
    </source>
</evidence>
<dbReference type="OrthoDB" id="5570013at2759"/>
<keyword evidence="1" id="KW-0472">Membrane</keyword>
<gene>
    <name evidence="3" type="ORF">GYMLUDRAFT_41375</name>
</gene>
<dbReference type="EMBL" id="KN834765">
    <property type="protein sequence ID" value="KIK63064.1"/>
    <property type="molecule type" value="Genomic_DNA"/>
</dbReference>
<dbReference type="InterPro" id="IPR055754">
    <property type="entry name" value="DUF7330"/>
</dbReference>
<evidence type="ECO:0000256" key="1">
    <source>
        <dbReference type="SAM" id="Phobius"/>
    </source>
</evidence>
<evidence type="ECO:0000313" key="3">
    <source>
        <dbReference type="EMBL" id="KIK63064.1"/>
    </source>
</evidence>
<feature type="domain" description="DUF7330" evidence="2">
    <location>
        <begin position="287"/>
        <end position="412"/>
    </location>
</feature>
<dbReference type="Proteomes" id="UP000053593">
    <property type="component" value="Unassembled WGS sequence"/>
</dbReference>
<dbReference type="Pfam" id="PF24016">
    <property type="entry name" value="DUF7330"/>
    <property type="match status" value="1"/>
</dbReference>
<evidence type="ECO:0000259" key="2">
    <source>
        <dbReference type="Pfam" id="PF24016"/>
    </source>
</evidence>
<dbReference type="HOGENOM" id="CLU_037980_2_0_1"/>